<dbReference type="KEGG" id="fpe:Ferpe_0785"/>
<dbReference type="FunFam" id="3.30.70.270:FF:000001">
    <property type="entry name" value="Diguanylate cyclase domain protein"/>
    <property type="match status" value="1"/>
</dbReference>
<sequence>MVLKWSTSKDFVNDFHDFVVHLNSYTYSKRFILPITVERADESINVFFRYSGEKHVITPSGELISLSYEEQKRLIEAILRIAKFVLLGNIPPFPAISLFDILIYAGEFFFRPPVIFGPEFYKQLVESSQIVKSSEGFNGVFVDEEYLKNGTYDKSSTMRILAEIIELLDETGEKASIVSKLKGNNVTVADLEKDRLNEGILYEIISKIDNVEKDYEVVQIDTKGYYRLFKDYVARIDYHFAEKNEAIFYIGDDFTNVIRQLLLKKRNELSQEEFSGLVQCLYSVCKFDAMVGELVNIFKRFGKVILIVKDVDDPHYLVRRFLEILKNSEIKTVVLTYKSKQPDKKFIIEIPGKKLSDKDIEAKLSRVAEDLLLIKTLGKEFDRQDLMIFSSVTGKDGESMLRKLIEEQLVRSDDGEYIVDYDLASPIEDDAQLKLIHEMMAKEYSRHISPYNQYALKAAFHYMRAGRELSAAVTYLRFVKIGLEKYTFSPSFLSDALYKAYEILKKNCKEESYAFHKLRLELENREGISLNFKSIQLPEKRIFTYLKALELFVEEKYLDCVSYIDDILRSFELTKYKSLKLSFIKERAYLSYYDKLSDTGPDVEEIQKIKIWNEKWAELKAEWLWLIGNALVYTNRKKATVFLNQALEIANQYSLKHLLVSIYNSFGIAYDGYLLSIVYFKEAIKIVGEIGYTRRSLTQRLNLARELLYFGKFKELFTEFSLLENSHKDYLSYSDLSFLYRLHGMVYSYLQRYEEGLRYFKKAFEIESEKKLLHHSLRGLILHEMLCGNRENAKELIQKHHDDPAIHTRAFEYFTAMIMAKDDEEFFRAWNDYITSNYTLLREEILYLFVEQIYKVDKERLADELDKWDSFYTSEMTKLSLLYILLAKQKYYELIQNEIKRDLVKLRIARIVFDLEIEKDFEQPLKDILFVDFRRNAVENEIVDTLEILKSIDQKTGLDEFLRIFSNILINLFEPHHVFVSVRDKKTNLRASIGIVTSDEKKSIVRFDPLEVHIKDNIDKDSDYLIFFSTNRLVLSEEEKKDIWDKITLLDELFASQVRGIIYRERATRDVLTGLYNRWRFLEILQEYMEEPAVSRKEKEVTVFIADIDNFKKINDTYGHLTGDMVLKNIAAILKDNIGENGIVARYGGEEFVGAMKVDKARCVEICEGVRMAIEKSSYDIFGFQVTISFGIASSFEKQNITELIGLADNRLYIAKETGKNRVCFS</sequence>
<proteinExistence type="predicted"/>
<accession>H9UBK9</accession>
<evidence type="ECO:0000256" key="1">
    <source>
        <dbReference type="PROSITE-ProRule" id="PRU00339"/>
    </source>
</evidence>
<feature type="domain" description="GGDEF" evidence="2">
    <location>
        <begin position="1099"/>
        <end position="1226"/>
    </location>
</feature>
<dbReference type="InterPro" id="IPR029787">
    <property type="entry name" value="Nucleotide_cyclase"/>
</dbReference>
<dbReference type="SUPFAM" id="SSF55073">
    <property type="entry name" value="Nucleotide cyclase"/>
    <property type="match status" value="1"/>
</dbReference>
<dbReference type="OrthoDB" id="38958at2"/>
<dbReference type="eggNOG" id="COG3706">
    <property type="taxonomic scope" value="Bacteria"/>
</dbReference>
<gene>
    <name evidence="3" type="ordered locus">Ferpe_0785</name>
</gene>
<name>H9UBK9_FERPD</name>
<evidence type="ECO:0000313" key="4">
    <source>
        <dbReference type="Proteomes" id="UP000007384"/>
    </source>
</evidence>
<dbReference type="GO" id="GO:0052621">
    <property type="term" value="F:diguanylate cyclase activity"/>
    <property type="evidence" value="ECO:0007669"/>
    <property type="project" value="TreeGrafter"/>
</dbReference>
<dbReference type="AlphaFoldDB" id="H9UBK9"/>
<dbReference type="EMBL" id="CP003260">
    <property type="protein sequence ID" value="AFG34902.1"/>
    <property type="molecule type" value="Genomic_DNA"/>
</dbReference>
<dbReference type="RefSeq" id="WP_014451345.1">
    <property type="nucleotide sequence ID" value="NC_017095.1"/>
</dbReference>
<dbReference type="Gene3D" id="3.30.70.270">
    <property type="match status" value="1"/>
</dbReference>
<dbReference type="PROSITE" id="PS50887">
    <property type="entry name" value="GGDEF"/>
    <property type="match status" value="1"/>
</dbReference>
<evidence type="ECO:0000313" key="3">
    <source>
        <dbReference type="EMBL" id="AFG34902.1"/>
    </source>
</evidence>
<dbReference type="NCBIfam" id="TIGR00254">
    <property type="entry name" value="GGDEF"/>
    <property type="match status" value="1"/>
</dbReference>
<dbReference type="STRING" id="771875.Ferpe_0785"/>
<reference evidence="3" key="1">
    <citation type="submission" date="2012-03" db="EMBL/GenBank/DDBJ databases">
        <title>Complete sequence of Fervidobacterium pennivorans DSM 9078.</title>
        <authorList>
            <consortium name="US DOE Joint Genome Institute"/>
            <person name="Lucas S."/>
            <person name="Han J."/>
            <person name="Lapidus A."/>
            <person name="Cheng J.-F."/>
            <person name="Goodwin L."/>
            <person name="Pitluck S."/>
            <person name="Peters L."/>
            <person name="Ovchinnikova G."/>
            <person name="Lu M."/>
            <person name="Detter J.C."/>
            <person name="Han C."/>
            <person name="Tapia R."/>
            <person name="Land M."/>
            <person name="Hauser L."/>
            <person name="Kyrpides N."/>
            <person name="Ivanova N."/>
            <person name="Pagani I."/>
            <person name="Noll K.M."/>
            <person name="Woyke T."/>
        </authorList>
    </citation>
    <scope>NUCLEOTIDE SEQUENCE</scope>
    <source>
        <strain evidence="3">DSM 9078</strain>
    </source>
</reference>
<organism evidence="3 4">
    <name type="scientific">Fervidobacterium pennivorans (strain DSM 9078 / Ven5)</name>
    <dbReference type="NCBI Taxonomy" id="771875"/>
    <lineage>
        <taxon>Bacteria</taxon>
        <taxon>Thermotogati</taxon>
        <taxon>Thermotogota</taxon>
        <taxon>Thermotogae</taxon>
        <taxon>Thermotogales</taxon>
        <taxon>Fervidobacteriaceae</taxon>
        <taxon>Fervidobacterium</taxon>
    </lineage>
</organism>
<feature type="repeat" description="TPR" evidence="1">
    <location>
        <begin position="737"/>
        <end position="770"/>
    </location>
</feature>
<dbReference type="PATRIC" id="fig|771875.3.peg.807"/>
<dbReference type="HOGENOM" id="CLU_006091_0_0_0"/>
<keyword evidence="1" id="KW-0802">TPR repeat</keyword>
<dbReference type="InterPro" id="IPR050469">
    <property type="entry name" value="Diguanylate_Cyclase"/>
</dbReference>
<dbReference type="SMART" id="SM00267">
    <property type="entry name" value="GGDEF"/>
    <property type="match status" value="1"/>
</dbReference>
<dbReference type="eggNOG" id="COG0457">
    <property type="taxonomic scope" value="Bacteria"/>
</dbReference>
<dbReference type="CDD" id="cd01949">
    <property type="entry name" value="GGDEF"/>
    <property type="match status" value="1"/>
</dbReference>
<dbReference type="InterPro" id="IPR043128">
    <property type="entry name" value="Rev_trsase/Diguanyl_cyclase"/>
</dbReference>
<dbReference type="InterPro" id="IPR011990">
    <property type="entry name" value="TPR-like_helical_dom_sf"/>
</dbReference>
<dbReference type="Proteomes" id="UP000007384">
    <property type="component" value="Chromosome"/>
</dbReference>
<keyword evidence="4" id="KW-1185">Reference proteome</keyword>
<evidence type="ECO:0000259" key="2">
    <source>
        <dbReference type="PROSITE" id="PS50887"/>
    </source>
</evidence>
<dbReference type="PANTHER" id="PTHR45138">
    <property type="entry name" value="REGULATORY COMPONENTS OF SENSORY TRANSDUCTION SYSTEM"/>
    <property type="match status" value="1"/>
</dbReference>
<dbReference type="PROSITE" id="PS50005">
    <property type="entry name" value="TPR"/>
    <property type="match status" value="1"/>
</dbReference>
<dbReference type="InterPro" id="IPR019734">
    <property type="entry name" value="TPR_rpt"/>
</dbReference>
<dbReference type="Pfam" id="PF00990">
    <property type="entry name" value="GGDEF"/>
    <property type="match status" value="1"/>
</dbReference>
<protein>
    <submittedName>
        <fullName evidence="3">Diguanylate cyclase (GGDEF) domain-containing protein</fullName>
    </submittedName>
</protein>
<dbReference type="PANTHER" id="PTHR45138:SF9">
    <property type="entry name" value="DIGUANYLATE CYCLASE DGCM-RELATED"/>
    <property type="match status" value="1"/>
</dbReference>
<dbReference type="InterPro" id="IPR000160">
    <property type="entry name" value="GGDEF_dom"/>
</dbReference>
<dbReference type="SUPFAM" id="SSF48452">
    <property type="entry name" value="TPR-like"/>
    <property type="match status" value="1"/>
</dbReference>
<dbReference type="Gene3D" id="1.25.40.10">
    <property type="entry name" value="Tetratricopeptide repeat domain"/>
    <property type="match status" value="1"/>
</dbReference>